<comment type="caution">
    <text evidence="4">The sequence shown here is derived from an EMBL/GenBank/DDBJ whole genome shotgun (WGS) entry which is preliminary data.</text>
</comment>
<evidence type="ECO:0000259" key="3">
    <source>
        <dbReference type="PROSITE" id="PS51186"/>
    </source>
</evidence>
<keyword evidence="2" id="KW-0012">Acyltransferase</keyword>
<dbReference type="Gene3D" id="3.40.630.30">
    <property type="match status" value="1"/>
</dbReference>
<dbReference type="OrthoDB" id="9809751at2"/>
<dbReference type="PANTHER" id="PTHR43877:SF2">
    <property type="entry name" value="AMINOALKYLPHOSPHONATE N-ACETYLTRANSFERASE-RELATED"/>
    <property type="match status" value="1"/>
</dbReference>
<organism evidence="4 5">
    <name type="scientific">Pseudaminobacter salicylatoxidans</name>
    <dbReference type="NCBI Taxonomy" id="93369"/>
    <lineage>
        <taxon>Bacteria</taxon>
        <taxon>Pseudomonadati</taxon>
        <taxon>Pseudomonadota</taxon>
        <taxon>Alphaproteobacteria</taxon>
        <taxon>Hyphomicrobiales</taxon>
        <taxon>Phyllobacteriaceae</taxon>
        <taxon>Pseudaminobacter</taxon>
    </lineage>
</organism>
<dbReference type="CDD" id="cd04301">
    <property type="entry name" value="NAT_SF"/>
    <property type="match status" value="1"/>
</dbReference>
<dbReference type="SUPFAM" id="SSF55729">
    <property type="entry name" value="Acyl-CoA N-acyltransferases (Nat)"/>
    <property type="match status" value="1"/>
</dbReference>
<dbReference type="InterPro" id="IPR050832">
    <property type="entry name" value="Bact_Acetyltransf"/>
</dbReference>
<feature type="domain" description="N-acetyltransferase" evidence="3">
    <location>
        <begin position="3"/>
        <end position="153"/>
    </location>
</feature>
<dbReference type="InterPro" id="IPR016181">
    <property type="entry name" value="Acyl_CoA_acyltransferase"/>
</dbReference>
<keyword evidence="5" id="KW-1185">Reference proteome</keyword>
<dbReference type="Pfam" id="PF00583">
    <property type="entry name" value="Acetyltransf_1"/>
    <property type="match status" value="1"/>
</dbReference>
<dbReference type="Proteomes" id="UP000245396">
    <property type="component" value="Unassembled WGS sequence"/>
</dbReference>
<gene>
    <name evidence="4" type="ORF">C7441_106154</name>
</gene>
<keyword evidence="1 4" id="KW-0808">Transferase</keyword>
<dbReference type="RefSeq" id="WP_109612824.1">
    <property type="nucleotide sequence ID" value="NZ_QGGG01000006.1"/>
</dbReference>
<dbReference type="STRING" id="1192868.GCA_000304395_04567"/>
<evidence type="ECO:0000313" key="4">
    <source>
        <dbReference type="EMBL" id="PWJ84239.1"/>
    </source>
</evidence>
<name>A0A316C3B8_PSESE</name>
<sequence length="153" mass="16928">MPVTIRPAEPSAAEIAALAKLRYDTFFAGGERTLEQDRDEIGNFIRNQGYEIALVAEQDGRLAGTCLFVREEIDPQHDVSPWLAGLVVVPEFRGRGIATLLVGAIEVHARSLGCERLHLYTYGAEGLYASLGWQAIERFRDDHGLCVLMAKDL</sequence>
<reference evidence="4 5" key="1">
    <citation type="submission" date="2018-05" db="EMBL/GenBank/DDBJ databases">
        <title>Genomic Encyclopedia of Type Strains, Phase IV (KMG-IV): sequencing the most valuable type-strain genomes for metagenomic binning, comparative biology and taxonomic classification.</title>
        <authorList>
            <person name="Goeker M."/>
        </authorList>
    </citation>
    <scope>NUCLEOTIDE SEQUENCE [LARGE SCALE GENOMIC DNA]</scope>
    <source>
        <strain evidence="4 5">DSM 6986</strain>
    </source>
</reference>
<dbReference type="PANTHER" id="PTHR43877">
    <property type="entry name" value="AMINOALKYLPHOSPHONATE N-ACETYLTRANSFERASE-RELATED-RELATED"/>
    <property type="match status" value="1"/>
</dbReference>
<dbReference type="InterPro" id="IPR000182">
    <property type="entry name" value="GNAT_dom"/>
</dbReference>
<dbReference type="AlphaFoldDB" id="A0A316C3B8"/>
<evidence type="ECO:0000313" key="5">
    <source>
        <dbReference type="Proteomes" id="UP000245396"/>
    </source>
</evidence>
<dbReference type="PROSITE" id="PS51186">
    <property type="entry name" value="GNAT"/>
    <property type="match status" value="1"/>
</dbReference>
<dbReference type="GO" id="GO:0016747">
    <property type="term" value="F:acyltransferase activity, transferring groups other than amino-acyl groups"/>
    <property type="evidence" value="ECO:0007669"/>
    <property type="project" value="InterPro"/>
</dbReference>
<proteinExistence type="predicted"/>
<dbReference type="EMBL" id="QGGG01000006">
    <property type="protein sequence ID" value="PWJ84239.1"/>
    <property type="molecule type" value="Genomic_DNA"/>
</dbReference>
<evidence type="ECO:0000256" key="1">
    <source>
        <dbReference type="ARBA" id="ARBA00022679"/>
    </source>
</evidence>
<protein>
    <submittedName>
        <fullName evidence="4">N-acetylglutamate synthase-like GNAT family acetyltransferase</fullName>
    </submittedName>
</protein>
<evidence type="ECO:0000256" key="2">
    <source>
        <dbReference type="ARBA" id="ARBA00023315"/>
    </source>
</evidence>
<accession>A0A316C3B8</accession>